<sequence length="15" mass="1883">MAEIFWVNWAFQVLE</sequence>
<evidence type="ECO:0000313" key="1">
    <source>
        <dbReference type="EMBL" id="MBX09932.1"/>
    </source>
</evidence>
<accession>A0A2P2KW31</accession>
<dbReference type="EMBL" id="GGEC01029448">
    <property type="protein sequence ID" value="MBX09932.1"/>
    <property type="molecule type" value="Transcribed_RNA"/>
</dbReference>
<reference evidence="1" key="1">
    <citation type="submission" date="2018-02" db="EMBL/GenBank/DDBJ databases">
        <title>Rhizophora mucronata_Transcriptome.</title>
        <authorList>
            <person name="Meera S.P."/>
            <person name="Sreeshan A."/>
            <person name="Augustine A."/>
        </authorList>
    </citation>
    <scope>NUCLEOTIDE SEQUENCE</scope>
    <source>
        <tissue evidence="1">Leaf</tissue>
    </source>
</reference>
<name>A0A2P2KW31_RHIMU</name>
<proteinExistence type="predicted"/>
<protein>
    <submittedName>
        <fullName evidence="1">Uncharacterized protein</fullName>
    </submittedName>
</protein>
<organism evidence="1">
    <name type="scientific">Rhizophora mucronata</name>
    <name type="common">Asiatic mangrove</name>
    <dbReference type="NCBI Taxonomy" id="61149"/>
    <lineage>
        <taxon>Eukaryota</taxon>
        <taxon>Viridiplantae</taxon>
        <taxon>Streptophyta</taxon>
        <taxon>Embryophyta</taxon>
        <taxon>Tracheophyta</taxon>
        <taxon>Spermatophyta</taxon>
        <taxon>Magnoliopsida</taxon>
        <taxon>eudicotyledons</taxon>
        <taxon>Gunneridae</taxon>
        <taxon>Pentapetalae</taxon>
        <taxon>rosids</taxon>
        <taxon>fabids</taxon>
        <taxon>Malpighiales</taxon>
        <taxon>Rhizophoraceae</taxon>
        <taxon>Rhizophora</taxon>
    </lineage>
</organism>